<keyword evidence="2" id="KW-1185">Reference proteome</keyword>
<dbReference type="Proteomes" id="UP000824533">
    <property type="component" value="Linkage Group LG06"/>
</dbReference>
<dbReference type="EMBL" id="CM034392">
    <property type="protein sequence ID" value="KAJ0180381.1"/>
    <property type="molecule type" value="Genomic_DNA"/>
</dbReference>
<evidence type="ECO:0000313" key="1">
    <source>
        <dbReference type="EMBL" id="KAJ0180381.1"/>
    </source>
</evidence>
<protein>
    <submittedName>
        <fullName evidence="1">Uncharacterized protein</fullName>
    </submittedName>
</protein>
<accession>A0ACC1D968</accession>
<sequence length="1192" mass="129489">MSALVRPMWSAPMTGQSSLSQLNKRRLEFGVDIEAFRLTERRFERVSSDGSMDEEDVVGKRRRRLLDDERRDEIDVRRRPLPIHRPQAMRQCEGDDETLIRETQAALKSLSGSWPQTQCSAHSDENDEENGFEKLFDEKQSDKMLPSSPSQSSESADTSQKSFSIRNQNIIEHNTNGNNDNEEKRSRSRERSEEYDDRHNKYSNNYDGPNFDELVDSSSNELEIDISDRCDDKYDMDRDVKQKRKGEMISVNKQSLYNAYKAATAALPYSTQSAFKPPAEVKHRLHGVTLPSEPFGGYSNDHEKSSAHKSSKQYTVLQPAGVGSRAATALQEARAVPSAQPARDSRPLTALSPPAAREGNKCPTPGCNGQGHVTGLYTHHRSLSGCPRKDKVTPEILALHETILKCPTPGCNGRGHVSSNRSTHRSLSGCPTAAARKAAARSQRARPAAAPITVSTESVASSIASVGSASRDREPAASPRSPAVKREAPELLVPKREAAEPERDSPGMETRHAGYGAPPDQRSPYDRPPDDHVRSYSQMNEARYGYESRCYEGAPAFERYDPAQCPQRPYGWEEERYHDPHLPTPMKTDQSEQETSSGPIYPRPMYHYETSGGVGGVGGMGPGVPPGFSAINLSVKIAAAQAQRPRSPTPRDPRDPRPAIDLSTSSGSPQGPYASPVYTSAGGGSGGGARGSPQPGSSPQLTASPQVPSPQGQTLDLSVSRLPHSRSFPGGVSYSRESTPDSGGSHPYLEAYHRDTAGYGGVSPHPVAGYGLGQPDYAAAAAAAGYGGYQYQCGAYPPPPAYPPHAPPYSPPCYMPPPHAPHDKPKDSSYHRDDYYGKLSFRIRESRELIQCPVEDCDGSGHISGNFATHRSLSGCPRADRSQLQPHSQELKCPTPGCDGSGHVTGNYSSHRSLSGCPRANKPKSKPRDGQDSEPLSASGCPIANRNKMRVLESGGTVEQHKAAVAAAASAIKFDGVNCPTPGCDGSGHINGSFLTHRSLSGCPVAGTATPTPQPKKPKYPDEITPLYPKPYAGMDINMQTGNGEDLMTIEQEITELQRENARVESQMMRLKSDINAMETHLTHSERETQQLSHRNNNLNDYYESLRNNVITLLEHVKIPGGGTAPVITAGTPGAPPPPGAGEKPAHDNFDSYLTKLQTLCSPDGYCPDENRPIYETVKNALQDFTVLPTPI</sequence>
<name>A0ACC1D968_9NEOP</name>
<organism evidence="1 2">
    <name type="scientific">Dendrolimus kikuchii</name>
    <dbReference type="NCBI Taxonomy" id="765133"/>
    <lineage>
        <taxon>Eukaryota</taxon>
        <taxon>Metazoa</taxon>
        <taxon>Ecdysozoa</taxon>
        <taxon>Arthropoda</taxon>
        <taxon>Hexapoda</taxon>
        <taxon>Insecta</taxon>
        <taxon>Pterygota</taxon>
        <taxon>Neoptera</taxon>
        <taxon>Endopterygota</taxon>
        <taxon>Lepidoptera</taxon>
        <taxon>Glossata</taxon>
        <taxon>Ditrysia</taxon>
        <taxon>Bombycoidea</taxon>
        <taxon>Lasiocampidae</taxon>
        <taxon>Dendrolimus</taxon>
    </lineage>
</organism>
<comment type="caution">
    <text evidence="1">The sequence shown here is derived from an EMBL/GenBank/DDBJ whole genome shotgun (WGS) entry which is preliminary data.</text>
</comment>
<gene>
    <name evidence="1" type="ORF">K1T71_003785</name>
</gene>
<proteinExistence type="predicted"/>
<evidence type="ECO:0000313" key="2">
    <source>
        <dbReference type="Proteomes" id="UP000824533"/>
    </source>
</evidence>
<reference evidence="1 2" key="1">
    <citation type="journal article" date="2021" name="Front. Genet.">
        <title>Chromosome-Level Genome Assembly Reveals Significant Gene Expansion in the Toll and IMD Signaling Pathways of Dendrolimus kikuchii.</title>
        <authorList>
            <person name="Zhou J."/>
            <person name="Wu P."/>
            <person name="Xiong Z."/>
            <person name="Liu N."/>
            <person name="Zhao N."/>
            <person name="Ji M."/>
            <person name="Qiu Y."/>
            <person name="Yang B."/>
        </authorList>
    </citation>
    <scope>NUCLEOTIDE SEQUENCE [LARGE SCALE GENOMIC DNA]</scope>
    <source>
        <strain evidence="1">Ann1</strain>
    </source>
</reference>